<accession>R8BUZ9</accession>
<dbReference type="InterPro" id="IPR003137">
    <property type="entry name" value="PA_domain"/>
</dbReference>
<evidence type="ECO:0000256" key="6">
    <source>
        <dbReference type="ARBA" id="ARBA00022825"/>
    </source>
</evidence>
<dbReference type="Proteomes" id="UP000014074">
    <property type="component" value="Unassembled WGS sequence"/>
</dbReference>
<reference evidence="14" key="1">
    <citation type="journal article" date="2013" name="Genome Announc.">
        <title>Draft genome sequence of the ascomycete Phaeoacremonium aleophilum strain UCR-PA7, a causal agent of the esca disease complex in grapevines.</title>
        <authorList>
            <person name="Blanco-Ulate B."/>
            <person name="Rolshausen P."/>
            <person name="Cantu D."/>
        </authorList>
    </citation>
    <scope>NUCLEOTIDE SEQUENCE [LARGE SCALE GENOMIC DNA]</scope>
    <source>
        <strain evidence="14">UCR-PA7</strain>
    </source>
</reference>
<evidence type="ECO:0000259" key="12">
    <source>
        <dbReference type="Pfam" id="PF06280"/>
    </source>
</evidence>
<feature type="active site" description="Charge relay system" evidence="7 8">
    <location>
        <position position="460"/>
    </location>
</feature>
<evidence type="ECO:0000313" key="13">
    <source>
        <dbReference type="EMBL" id="EOO03196.1"/>
    </source>
</evidence>
<dbReference type="Pfam" id="PF02225">
    <property type="entry name" value="PA"/>
    <property type="match status" value="1"/>
</dbReference>
<dbReference type="OrthoDB" id="10256524at2759"/>
<dbReference type="HOGENOM" id="CLU_003559_2_1_1"/>
<dbReference type="InterPro" id="IPR036852">
    <property type="entry name" value="Peptidase_S8/S53_dom_sf"/>
</dbReference>
<keyword evidence="3 8" id="KW-0645">Protease</keyword>
<dbReference type="InterPro" id="IPR010435">
    <property type="entry name" value="C5a/SBT2-like_Fn3"/>
</dbReference>
<keyword evidence="5 8" id="KW-0378">Hydrolase</keyword>
<dbReference type="PROSITE" id="PS00137">
    <property type="entry name" value="SUBTILASE_HIS"/>
    <property type="match status" value="1"/>
</dbReference>
<dbReference type="Pfam" id="PF00082">
    <property type="entry name" value="Peptidase_S8"/>
    <property type="match status" value="1"/>
</dbReference>
<evidence type="ECO:0000313" key="14">
    <source>
        <dbReference type="Proteomes" id="UP000014074"/>
    </source>
</evidence>
<dbReference type="InterPro" id="IPR000209">
    <property type="entry name" value="Peptidase_S8/S53_dom"/>
</dbReference>
<dbReference type="InterPro" id="IPR023828">
    <property type="entry name" value="Peptidase_S8_Ser-AS"/>
</dbReference>
<dbReference type="InterPro" id="IPR023827">
    <property type="entry name" value="Peptidase_S8_Asp-AS"/>
</dbReference>
<dbReference type="SUPFAM" id="SSF52743">
    <property type="entry name" value="Subtilisin-like"/>
    <property type="match status" value="1"/>
</dbReference>
<dbReference type="RefSeq" id="XP_007912062.1">
    <property type="nucleotide sequence ID" value="XM_007913871.1"/>
</dbReference>
<name>R8BUZ9_PHAM7</name>
<dbReference type="CDD" id="cd02124">
    <property type="entry name" value="PA_PoS1_like"/>
    <property type="match status" value="1"/>
</dbReference>
<keyword evidence="4" id="KW-0732">Signal</keyword>
<evidence type="ECO:0000256" key="7">
    <source>
        <dbReference type="PIRSR" id="PIRSR615500-1"/>
    </source>
</evidence>
<feature type="domain" description="C5a peptidase/Subtilisin-like protease SBT2-like Fn3-like" evidence="12">
    <location>
        <begin position="543"/>
        <end position="666"/>
    </location>
</feature>
<proteinExistence type="inferred from homology"/>
<dbReference type="Gene3D" id="3.40.50.200">
    <property type="entry name" value="Peptidase S8/S53 domain"/>
    <property type="match status" value="1"/>
</dbReference>
<dbReference type="GeneID" id="19321416"/>
<keyword evidence="2" id="KW-0964">Secreted</keyword>
<feature type="active site" description="Charge relay system" evidence="7 8">
    <location>
        <position position="103"/>
    </location>
</feature>
<evidence type="ECO:0000256" key="4">
    <source>
        <dbReference type="ARBA" id="ARBA00022729"/>
    </source>
</evidence>
<evidence type="ECO:0000256" key="2">
    <source>
        <dbReference type="ARBA" id="ARBA00022512"/>
    </source>
</evidence>
<dbReference type="InterPro" id="IPR022398">
    <property type="entry name" value="Peptidase_S8_His-AS"/>
</dbReference>
<keyword evidence="14" id="KW-1185">Reference proteome</keyword>
<feature type="domain" description="PA" evidence="11">
    <location>
        <begin position="309"/>
        <end position="373"/>
    </location>
</feature>
<evidence type="ECO:0000256" key="1">
    <source>
        <dbReference type="ARBA" id="ARBA00011073"/>
    </source>
</evidence>
<keyword evidence="2" id="KW-0134">Cell wall</keyword>
<dbReference type="InterPro" id="IPR050131">
    <property type="entry name" value="Peptidase_S8_subtilisin-like"/>
</dbReference>
<dbReference type="GO" id="GO:0006508">
    <property type="term" value="P:proteolysis"/>
    <property type="evidence" value="ECO:0007669"/>
    <property type="project" value="UniProtKB-KW"/>
</dbReference>
<dbReference type="PANTHER" id="PTHR43806:SF66">
    <property type="entry name" value="SERIN ENDOPEPTIDASE"/>
    <property type="match status" value="1"/>
</dbReference>
<dbReference type="Pfam" id="PF06280">
    <property type="entry name" value="fn3_5"/>
    <property type="match status" value="1"/>
</dbReference>
<dbReference type="CDD" id="cd07489">
    <property type="entry name" value="Peptidases_S8_5"/>
    <property type="match status" value="1"/>
</dbReference>
<evidence type="ECO:0000259" key="11">
    <source>
        <dbReference type="Pfam" id="PF02225"/>
    </source>
</evidence>
<evidence type="ECO:0000256" key="5">
    <source>
        <dbReference type="ARBA" id="ARBA00022801"/>
    </source>
</evidence>
<dbReference type="InterPro" id="IPR015500">
    <property type="entry name" value="Peptidase_S8_subtilisin-rel"/>
</dbReference>
<keyword evidence="6 8" id="KW-0720">Serine protease</keyword>
<evidence type="ECO:0000256" key="9">
    <source>
        <dbReference type="RuleBase" id="RU003355"/>
    </source>
</evidence>
<evidence type="ECO:0000256" key="3">
    <source>
        <dbReference type="ARBA" id="ARBA00022670"/>
    </source>
</evidence>
<dbReference type="PANTHER" id="PTHR43806">
    <property type="entry name" value="PEPTIDASE S8"/>
    <property type="match status" value="1"/>
</dbReference>
<dbReference type="GO" id="GO:0016020">
    <property type="term" value="C:membrane"/>
    <property type="evidence" value="ECO:0007669"/>
    <property type="project" value="InterPro"/>
</dbReference>
<evidence type="ECO:0000259" key="10">
    <source>
        <dbReference type="Pfam" id="PF00082"/>
    </source>
</evidence>
<organism evidence="13 14">
    <name type="scientific">Phaeoacremonium minimum (strain UCR-PA7)</name>
    <name type="common">Esca disease fungus</name>
    <name type="synonym">Togninia minima</name>
    <dbReference type="NCBI Taxonomy" id="1286976"/>
    <lineage>
        <taxon>Eukaryota</taxon>
        <taxon>Fungi</taxon>
        <taxon>Dikarya</taxon>
        <taxon>Ascomycota</taxon>
        <taxon>Pezizomycotina</taxon>
        <taxon>Sordariomycetes</taxon>
        <taxon>Sordariomycetidae</taxon>
        <taxon>Togniniales</taxon>
        <taxon>Togniniaceae</taxon>
        <taxon>Phaeoacremonium</taxon>
    </lineage>
</organism>
<dbReference type="KEGG" id="tmn:UCRPA7_1282"/>
<dbReference type="PROSITE" id="PS00136">
    <property type="entry name" value="SUBTILASE_ASP"/>
    <property type="match status" value="1"/>
</dbReference>
<gene>
    <name evidence="13" type="ORF">UCRPA7_1282</name>
</gene>
<feature type="domain" description="Peptidase S8/S53" evidence="10">
    <location>
        <begin position="94"/>
        <end position="482"/>
    </location>
</feature>
<dbReference type="InterPro" id="IPR034187">
    <property type="entry name" value="Peptidases_S8_5"/>
</dbReference>
<dbReference type="PRINTS" id="PR00723">
    <property type="entry name" value="SUBTILISIN"/>
</dbReference>
<dbReference type="PROSITE" id="PS51892">
    <property type="entry name" value="SUBTILASE"/>
    <property type="match status" value="1"/>
</dbReference>
<protein>
    <submittedName>
        <fullName evidence="13">Putative minor extracellular protease vpr protein</fullName>
    </submittedName>
</protein>
<dbReference type="eggNOG" id="KOG4266">
    <property type="taxonomic scope" value="Eukaryota"/>
</dbReference>
<dbReference type="PROSITE" id="PS00138">
    <property type="entry name" value="SUBTILASE_SER"/>
    <property type="match status" value="1"/>
</dbReference>
<evidence type="ECO:0000256" key="8">
    <source>
        <dbReference type="PROSITE-ProRule" id="PRU01240"/>
    </source>
</evidence>
<feature type="active site" description="Charge relay system" evidence="7 8">
    <location>
        <position position="144"/>
    </location>
</feature>
<dbReference type="GO" id="GO:0004252">
    <property type="term" value="F:serine-type endopeptidase activity"/>
    <property type="evidence" value="ECO:0007669"/>
    <property type="project" value="UniProtKB-UniRule"/>
</dbReference>
<sequence length="847" mass="91343">MQGSTRRRQNLDTTDGIKVVKTFDSAVFSGASIETDTYNLDSLLSLPEIVRVWPNQVIQLEPLDPQAVAVEDAPNYTTHNATGVSKLHDEGIFGEGVKVGIVDTGVWYYHPALGGGFGPGFKIAVWPSVGSKVPDSDPLDQQGHGTHVSGIVAGKAEGWTGVAPEATLYLYKVFSQDETTDSATLIDAFLAAYNEGVDVITSSIGGANGWSNNAWAEVASRLVEEGVVVTISAGNSGSVGPFYGSSGSSGQNVLAIASVETEQFPATPFEATYNQDGNSTTVKVGYLPSTYYFPTTIVDWPIVSLSLDPDAPADGCDPYPAGTRDLTGVIPLVRRGTCTFQQKQENLAALGAEYILIFNDDRPLVTPSTGNYDTLIALIPAESGESIIETIKAGGNVTADFSVNPEIPVGLPYPAGNRPNTFTSWGGLYDLQIKPDIAAPGGNIFSTYLDNSYAILSGTSMACPYVAGVAALYISKYGGRSVQGNAFAKTLSRRIIASGRALPWSDGTATDYGYIAPVAQVGNGLIDAFKVLHYDTDLQFEKIALNDTRYFSRYHDITVSNTGSKDITYKLSAQDGAGVDTLGWFPVSGTTGTKRVRAFAELVPKILTPEISLPRDFTLKPGQSKTVSINFKNPDSLGWNASALPLYGGKIIVSGSNGDQLSVPYLGLGGDLRKEIDPIYQTPFPISYSTRSNIDISVKSYYTFNLSVSAQDFPKIFSRNIWGTREVRWDIFEEGWSERQWSYPPVPGQNGYIGSVASWVGSGQVSVFNPALYDPDETFNYPLTDIYRNTPTGYFEHWWFGKLANGSQIATGNYTSRFATLKPFGNPTHADNWDVFKSPQISVLGKY</sequence>
<dbReference type="AlphaFoldDB" id="R8BUZ9"/>
<comment type="similarity">
    <text evidence="1 8 9">Belongs to the peptidase S8 family.</text>
</comment>
<dbReference type="EMBL" id="KB932853">
    <property type="protein sequence ID" value="EOO03196.1"/>
    <property type="molecule type" value="Genomic_DNA"/>
</dbReference>
<dbReference type="Gene3D" id="3.50.30.30">
    <property type="match status" value="1"/>
</dbReference>